<dbReference type="PROSITE" id="PS00097">
    <property type="entry name" value="CARBAMOYLTRANSFERASE"/>
    <property type="match status" value="1"/>
</dbReference>
<reference evidence="10 11" key="1">
    <citation type="journal article" date="2023" name="G3 (Bethesda)">
        <title>A high-quality reference genome for the fission yeast Schizosaccharomyces osmophilus.</title>
        <authorList>
            <person name="Jia G.S."/>
            <person name="Zhang W.C."/>
            <person name="Liang Y."/>
            <person name="Liu X.H."/>
            <person name="Rhind N."/>
            <person name="Pidoux A."/>
            <person name="Brysch-Herzberg M."/>
            <person name="Du L.L."/>
        </authorList>
    </citation>
    <scope>NUCLEOTIDE SEQUENCE [LARGE SCALE GENOMIC DNA]</scope>
    <source>
        <strain evidence="10 11">CBS 15793</strain>
    </source>
</reference>
<protein>
    <recommendedName>
        <fullName evidence="3">ornithine carbamoyltransferase</fullName>
        <ecNumber evidence="3">2.1.3.3</ecNumber>
    </recommendedName>
</protein>
<evidence type="ECO:0000256" key="5">
    <source>
        <dbReference type="ARBA" id="ARBA00022605"/>
    </source>
</evidence>
<comment type="pathway">
    <text evidence="1">Amino-acid biosynthesis; L-arginine biosynthesis; L-arginine from L-ornithine and carbamoyl phosphate: step 1/3.</text>
</comment>
<accession>A0AAE9WDL8</accession>
<evidence type="ECO:0000313" key="11">
    <source>
        <dbReference type="Proteomes" id="UP001212411"/>
    </source>
</evidence>
<dbReference type="EMBL" id="CP115612">
    <property type="protein sequence ID" value="WBW73659.1"/>
    <property type="molecule type" value="Genomic_DNA"/>
</dbReference>
<dbReference type="GO" id="GO:0004585">
    <property type="term" value="F:ornithine carbamoyltransferase activity"/>
    <property type="evidence" value="ECO:0007669"/>
    <property type="project" value="UniProtKB-EC"/>
</dbReference>
<evidence type="ECO:0000256" key="7">
    <source>
        <dbReference type="RuleBase" id="RU003634"/>
    </source>
</evidence>
<dbReference type="GeneID" id="80876246"/>
<dbReference type="InterPro" id="IPR006132">
    <property type="entry name" value="Asp/Orn_carbamoyltranf_P-bd"/>
</dbReference>
<dbReference type="InterPro" id="IPR002292">
    <property type="entry name" value="Orn/put_carbamltrans"/>
</dbReference>
<dbReference type="InterPro" id="IPR036901">
    <property type="entry name" value="Asp/Orn_carbamoylTrfase_sf"/>
</dbReference>
<comment type="similarity">
    <text evidence="2">Belongs to the aspartate/ornithine carbamoyltransferase superfamily. OTCase family.</text>
</comment>
<dbReference type="GO" id="GO:0016597">
    <property type="term" value="F:amino acid binding"/>
    <property type="evidence" value="ECO:0007669"/>
    <property type="project" value="InterPro"/>
</dbReference>
<dbReference type="NCBIfam" id="TIGR00658">
    <property type="entry name" value="orni_carb_tr"/>
    <property type="match status" value="1"/>
</dbReference>
<dbReference type="FunFam" id="3.40.50.1370:FF:000009">
    <property type="entry name" value="Ornithine carbamoyltransferase, mitochondrial"/>
    <property type="match status" value="1"/>
</dbReference>
<dbReference type="AlphaFoldDB" id="A0AAE9WDL8"/>
<gene>
    <name evidence="10" type="primary">arg3</name>
    <name evidence="10" type="ORF">SOMG_02766</name>
</gene>
<organism evidence="10 11">
    <name type="scientific">Schizosaccharomyces osmophilus</name>
    <dbReference type="NCBI Taxonomy" id="2545709"/>
    <lineage>
        <taxon>Eukaryota</taxon>
        <taxon>Fungi</taxon>
        <taxon>Dikarya</taxon>
        <taxon>Ascomycota</taxon>
        <taxon>Taphrinomycotina</taxon>
        <taxon>Schizosaccharomycetes</taxon>
        <taxon>Schizosaccharomycetales</taxon>
        <taxon>Schizosaccharomycetaceae</taxon>
        <taxon>Schizosaccharomyces</taxon>
    </lineage>
</organism>
<dbReference type="Pfam" id="PF02729">
    <property type="entry name" value="OTCace_N"/>
    <property type="match status" value="1"/>
</dbReference>
<evidence type="ECO:0000256" key="1">
    <source>
        <dbReference type="ARBA" id="ARBA00004975"/>
    </source>
</evidence>
<proteinExistence type="inferred from homology"/>
<dbReference type="GO" id="GO:0005739">
    <property type="term" value="C:mitochondrion"/>
    <property type="evidence" value="ECO:0007669"/>
    <property type="project" value="TreeGrafter"/>
</dbReference>
<feature type="domain" description="Aspartate/ornithine carbamoyltransferase Asp/Orn-binding" evidence="8">
    <location>
        <begin position="160"/>
        <end position="313"/>
    </location>
</feature>
<feature type="domain" description="Aspartate/ornithine carbamoyltransferase carbamoyl-P binding" evidence="9">
    <location>
        <begin position="8"/>
        <end position="154"/>
    </location>
</feature>
<dbReference type="NCBIfam" id="NF001986">
    <property type="entry name" value="PRK00779.1"/>
    <property type="match status" value="1"/>
</dbReference>
<keyword evidence="6 7" id="KW-0808">Transferase</keyword>
<dbReference type="InterPro" id="IPR006130">
    <property type="entry name" value="Asp/Orn_carbamoylTrfase"/>
</dbReference>
<evidence type="ECO:0000259" key="8">
    <source>
        <dbReference type="Pfam" id="PF00185"/>
    </source>
</evidence>
<dbReference type="GO" id="GO:0042450">
    <property type="term" value="P:L-arginine biosynthetic process via ornithine"/>
    <property type="evidence" value="ECO:0007669"/>
    <property type="project" value="TreeGrafter"/>
</dbReference>
<evidence type="ECO:0000256" key="3">
    <source>
        <dbReference type="ARBA" id="ARBA00013007"/>
    </source>
</evidence>
<evidence type="ECO:0000313" key="10">
    <source>
        <dbReference type="EMBL" id="WBW73659.1"/>
    </source>
</evidence>
<evidence type="ECO:0000256" key="6">
    <source>
        <dbReference type="ARBA" id="ARBA00022679"/>
    </source>
</evidence>
<dbReference type="GO" id="GO:0019240">
    <property type="term" value="P:citrulline biosynthetic process"/>
    <property type="evidence" value="ECO:0007669"/>
    <property type="project" value="TreeGrafter"/>
</dbReference>
<dbReference type="RefSeq" id="XP_056037902.1">
    <property type="nucleotide sequence ID" value="XM_056181557.1"/>
</dbReference>
<evidence type="ECO:0000256" key="2">
    <source>
        <dbReference type="ARBA" id="ARBA00007805"/>
    </source>
</evidence>
<dbReference type="KEGG" id="som:SOMG_02766"/>
<keyword evidence="5" id="KW-0028">Amino-acid biosynthesis</keyword>
<dbReference type="PRINTS" id="PR00100">
    <property type="entry name" value="AOTCASE"/>
</dbReference>
<dbReference type="Proteomes" id="UP001212411">
    <property type="component" value="Chromosome 2"/>
</dbReference>
<dbReference type="InterPro" id="IPR006131">
    <property type="entry name" value="Asp_carbamoyltransf_Asp/Orn-bd"/>
</dbReference>
<sequence length="321" mass="35534">MSFQKFPRHLLSIRDLSRQELLKLITRSAEIKHESKRKFANRENCQLSGLEGQNIAMIFNKRSTRTRVSVETAVGTLSGNPMFLGKDDIQLGVNESFYDTSKVISSMVAGIVARVSKYSDVANLAQHASCPVINGLCDTFHPLQALADLLTIQEAFGSFKNLKLAWIGDANNVLHDLMIACAKVGIDTSIANPKNVEIRSDILDMVRESSKESNATYAIGSDPAAAAHNADIVVTDTWISMGQEAERQARLKQFAGFQVTEKIMQLAKPHCKFMHCLPRHPEEVSDGVFYGPNSLVFQEAENRKWTTIAALEALIVNRGKI</sequence>
<dbReference type="PANTHER" id="PTHR45753:SF3">
    <property type="entry name" value="ORNITHINE TRANSCARBAMYLASE, MITOCHONDRIAL"/>
    <property type="match status" value="1"/>
</dbReference>
<dbReference type="SUPFAM" id="SSF53671">
    <property type="entry name" value="Aspartate/ornithine carbamoyltransferase"/>
    <property type="match status" value="1"/>
</dbReference>
<dbReference type="Gene3D" id="3.40.50.1370">
    <property type="entry name" value="Aspartate/ornithine carbamoyltransferase"/>
    <property type="match status" value="2"/>
</dbReference>
<dbReference type="Pfam" id="PF00185">
    <property type="entry name" value="OTCace"/>
    <property type="match status" value="1"/>
</dbReference>
<dbReference type="PRINTS" id="PR00102">
    <property type="entry name" value="OTCASE"/>
</dbReference>
<name>A0AAE9WDL8_9SCHI</name>
<dbReference type="PANTHER" id="PTHR45753">
    <property type="entry name" value="ORNITHINE CARBAMOYLTRANSFERASE, MITOCHONDRIAL"/>
    <property type="match status" value="1"/>
</dbReference>
<dbReference type="EC" id="2.1.3.3" evidence="3"/>
<keyword evidence="4" id="KW-0055">Arginine biosynthesis</keyword>
<evidence type="ECO:0000259" key="9">
    <source>
        <dbReference type="Pfam" id="PF02729"/>
    </source>
</evidence>
<evidence type="ECO:0000256" key="4">
    <source>
        <dbReference type="ARBA" id="ARBA00022571"/>
    </source>
</evidence>
<keyword evidence="11" id="KW-1185">Reference proteome</keyword>